<evidence type="ECO:0000313" key="1">
    <source>
        <dbReference type="Proteomes" id="UP000504610"/>
    </source>
</evidence>
<organism evidence="1 2">
    <name type="scientific">Raphanus sativus</name>
    <name type="common">Radish</name>
    <name type="synonym">Raphanus raphanistrum var. sativus</name>
    <dbReference type="NCBI Taxonomy" id="3726"/>
    <lineage>
        <taxon>Eukaryota</taxon>
        <taxon>Viridiplantae</taxon>
        <taxon>Streptophyta</taxon>
        <taxon>Embryophyta</taxon>
        <taxon>Tracheophyta</taxon>
        <taxon>Spermatophyta</taxon>
        <taxon>Magnoliopsida</taxon>
        <taxon>eudicotyledons</taxon>
        <taxon>Gunneridae</taxon>
        <taxon>Pentapetalae</taxon>
        <taxon>rosids</taxon>
        <taxon>malvids</taxon>
        <taxon>Brassicales</taxon>
        <taxon>Brassicaceae</taxon>
        <taxon>Brassiceae</taxon>
        <taxon>Raphanus</taxon>
    </lineage>
</organism>
<dbReference type="SUPFAM" id="SSF50249">
    <property type="entry name" value="Nucleic acid-binding proteins"/>
    <property type="match status" value="2"/>
</dbReference>
<accession>A0A6J0K818</accession>
<dbReference type="PANTHER" id="PTHR47165:SF3">
    <property type="entry name" value="RETROTRANSPOSON-LIKE PROTEIN"/>
    <property type="match status" value="1"/>
</dbReference>
<dbReference type="GeneID" id="108815679"/>
<dbReference type="CDD" id="cd04481">
    <property type="entry name" value="RPA1_DBD_B_like"/>
    <property type="match status" value="1"/>
</dbReference>
<evidence type="ECO:0000313" key="2">
    <source>
        <dbReference type="RefSeq" id="XP_018443708.1"/>
    </source>
</evidence>
<sequence length="279" mass="30996">MNFIHNTDISESTLKIEDIFLDLVDFETVLNRTPDTNILIDVIGQVFELGELETVHCTGGKEKKKLEFTLRDTSLPCCLWGKYAENVYTACQEAEDDFVVKSKSQMLMIKVISSSILTLQKQKHLNKLTLLTSQSITISESGDNKLEKKLFKIHLMVKDDTGASSFMLLDSIAKGIVPQSAEYLLNGSLDELEEDAEFPDAITSLIGQTFMFGVYIEKDNATAEGVCYKVGKVWKDLNLLKIGENSESGSTHTPYEAQVPLLLHDNEANVTATTPSSKT</sequence>
<name>A0A6J0K818_RAPSA</name>
<dbReference type="OrthoDB" id="1107226at2759"/>
<dbReference type="RefSeq" id="XP_018443708.1">
    <property type="nucleotide sequence ID" value="XM_018588206.1"/>
</dbReference>
<dbReference type="InterPro" id="IPR012340">
    <property type="entry name" value="NA-bd_OB-fold"/>
</dbReference>
<dbReference type="KEGG" id="rsz:108815679"/>
<protein>
    <submittedName>
        <fullName evidence="2">Uncharacterized protein LOC108815679</fullName>
    </submittedName>
</protein>
<dbReference type="Gene3D" id="2.40.50.140">
    <property type="entry name" value="Nucleic acid-binding proteins"/>
    <property type="match status" value="1"/>
</dbReference>
<dbReference type="PANTHER" id="PTHR47165">
    <property type="entry name" value="OS03G0429900 PROTEIN"/>
    <property type="match status" value="1"/>
</dbReference>
<dbReference type="Proteomes" id="UP000504610">
    <property type="component" value="Chromosome 7"/>
</dbReference>
<dbReference type="AlphaFoldDB" id="A0A6J0K818"/>
<proteinExistence type="predicted"/>
<reference evidence="2" key="2">
    <citation type="submission" date="2025-08" db="UniProtKB">
        <authorList>
            <consortium name="RefSeq"/>
        </authorList>
    </citation>
    <scope>IDENTIFICATION</scope>
    <source>
        <tissue evidence="2">Leaf</tissue>
    </source>
</reference>
<keyword evidence="1" id="KW-1185">Reference proteome</keyword>
<gene>
    <name evidence="2" type="primary">LOC108815679</name>
</gene>
<reference evidence="1" key="1">
    <citation type="journal article" date="2019" name="Database">
        <title>The radish genome database (RadishGD): an integrated information resource for radish genomics.</title>
        <authorList>
            <person name="Yu H.J."/>
            <person name="Baek S."/>
            <person name="Lee Y.J."/>
            <person name="Cho A."/>
            <person name="Mun J.H."/>
        </authorList>
    </citation>
    <scope>NUCLEOTIDE SEQUENCE [LARGE SCALE GENOMIC DNA]</scope>
    <source>
        <strain evidence="1">cv. WK10039</strain>
    </source>
</reference>